<reference evidence="3" key="1">
    <citation type="submission" date="2020-01" db="EMBL/GenBank/DDBJ databases">
        <authorList>
            <person name="Meier V. D."/>
            <person name="Meier V D."/>
        </authorList>
    </citation>
    <scope>NUCLEOTIDE SEQUENCE</scope>
    <source>
        <strain evidence="3">HLG_WM_MAG_12</strain>
    </source>
</reference>
<dbReference type="PANTHER" id="PTHR35149:SF2">
    <property type="entry name" value="DUF262 DOMAIN-CONTAINING PROTEIN"/>
    <property type="match status" value="1"/>
</dbReference>
<organism evidence="3">
    <name type="scientific">uncultured Campylobacterales bacterium</name>
    <dbReference type="NCBI Taxonomy" id="352960"/>
    <lineage>
        <taxon>Bacteria</taxon>
        <taxon>Pseudomonadati</taxon>
        <taxon>Campylobacterota</taxon>
        <taxon>Epsilonproteobacteria</taxon>
        <taxon>Campylobacterales</taxon>
        <taxon>environmental samples</taxon>
    </lineage>
</organism>
<dbReference type="AlphaFoldDB" id="A0A6S6S7W5"/>
<sequence>MNTSNLLDTKTHSFNNIIQNGNIYIVPHFQRDYSWTEDNWEDLWTDIITINENKESHYMGSIVLLNKGNSNYHIIDGQQRFTTLSIISLAVITKLKELVSKGIEKEENTERIELLMKEYIGQKDSVSLTYSSKLFLNENNDSFYQRRLLSFSEPINVKKLLDSEKLLWKAYMFFVNKINELSQNINTGSELASFLKNTVGKNLLFIQITVENELNAYTIFETLNSRGVELTSTDLLKNYLFSLVAKSSSDLKQVKKQWKKIIDIIGLKDFSTFLRHYLNSKMKLINKGYLFKAIKLTVKEDEDVFSLLDSLEESAYIYIALGNPNDEYWREDKDLIELIDALKLFGVTQHKPLLMISHKYLESKDFKKLLKSLVSISYRYSVIGRHQTNIMDKIYNKASILVYNGKGSVGLSEILNSIKDLYISDDDFKNSFEGKSFNTNNSSHKKQARYTLYKIEGQLQNGNKYDYASDLGTIEHILPENLTEEWEQIFSEDEHIRNIYKIGNFTLLEPNKNRDIADKVFCEKEKVYHTSKYAMTKSIEASEWNISGLKHRQSKLASIACGIWKIQYN</sequence>
<evidence type="ECO:0000259" key="2">
    <source>
        <dbReference type="Pfam" id="PF07510"/>
    </source>
</evidence>
<dbReference type="InterPro" id="IPR011089">
    <property type="entry name" value="GmrSD_C"/>
</dbReference>
<feature type="domain" description="GmrSD restriction endonucleases C-terminal" evidence="2">
    <location>
        <begin position="423"/>
        <end position="558"/>
    </location>
</feature>
<gene>
    <name evidence="3" type="ORF">HELGO_WM11074</name>
</gene>
<accession>A0A6S6S7W5</accession>
<protein>
    <submittedName>
        <fullName evidence="3">RloF</fullName>
    </submittedName>
</protein>
<evidence type="ECO:0000313" key="3">
    <source>
        <dbReference type="EMBL" id="CAA6801547.1"/>
    </source>
</evidence>
<name>A0A6S6S7W5_9BACT</name>
<evidence type="ECO:0000259" key="1">
    <source>
        <dbReference type="Pfam" id="PF03235"/>
    </source>
</evidence>
<dbReference type="Pfam" id="PF03235">
    <property type="entry name" value="GmrSD_N"/>
    <property type="match status" value="1"/>
</dbReference>
<dbReference type="EMBL" id="CACVAW010000005">
    <property type="protein sequence ID" value="CAA6801547.1"/>
    <property type="molecule type" value="Genomic_DNA"/>
</dbReference>
<dbReference type="PANTHER" id="PTHR35149">
    <property type="entry name" value="SLL5132 PROTEIN"/>
    <property type="match status" value="1"/>
</dbReference>
<proteinExistence type="predicted"/>
<dbReference type="InterPro" id="IPR004919">
    <property type="entry name" value="GmrSD_N"/>
</dbReference>
<feature type="domain" description="GmrSD restriction endonucleases N-terminal" evidence="1">
    <location>
        <begin position="15"/>
        <end position="241"/>
    </location>
</feature>
<dbReference type="Pfam" id="PF07510">
    <property type="entry name" value="GmrSD_C"/>
    <property type="match status" value="1"/>
</dbReference>